<keyword evidence="3" id="KW-1185">Reference proteome</keyword>
<gene>
    <name evidence="2" type="ORF">GCM10017786_20190</name>
</gene>
<evidence type="ECO:0000256" key="1">
    <source>
        <dbReference type="SAM" id="MobiDB-lite"/>
    </source>
</evidence>
<comment type="caution">
    <text evidence="2">The sequence shown here is derived from an EMBL/GenBank/DDBJ whole genome shotgun (WGS) entry which is preliminary data.</text>
</comment>
<name>A0ABQ3ILU1_9PSEU</name>
<sequence length="134" mass="14304">MLEAATLAGFRAGSSNHPRMLAPRAAPMINIVDPSEVVPAGQNRWAGRGSNPRPRDYEASVRGGRVTTSDFRCLEVDDGCERGGGGRQFAPTLAPGRTSDIALPNRRRARAPPENLTRSLWRSAGIIEAALANA</sequence>
<feature type="region of interest" description="Disordered" evidence="1">
    <location>
        <begin position="40"/>
        <end position="62"/>
    </location>
</feature>
<reference evidence="3" key="1">
    <citation type="journal article" date="2019" name="Int. J. Syst. Evol. Microbiol.">
        <title>The Global Catalogue of Microorganisms (GCM) 10K type strain sequencing project: providing services to taxonomists for standard genome sequencing and annotation.</title>
        <authorList>
            <consortium name="The Broad Institute Genomics Platform"/>
            <consortium name="The Broad Institute Genome Sequencing Center for Infectious Disease"/>
            <person name="Wu L."/>
            <person name="Ma J."/>
        </authorList>
    </citation>
    <scope>NUCLEOTIDE SEQUENCE [LARGE SCALE GENOMIC DNA]</scope>
    <source>
        <strain evidence="3">CGMCC 4.7677</strain>
    </source>
</reference>
<evidence type="ECO:0000313" key="2">
    <source>
        <dbReference type="EMBL" id="GHE88176.1"/>
    </source>
</evidence>
<dbReference type="Proteomes" id="UP000605897">
    <property type="component" value="Unassembled WGS sequence"/>
</dbReference>
<dbReference type="EMBL" id="BNAU01000002">
    <property type="protein sequence ID" value="GHE88176.1"/>
    <property type="molecule type" value="Genomic_DNA"/>
</dbReference>
<evidence type="ECO:0000313" key="3">
    <source>
        <dbReference type="Proteomes" id="UP000605897"/>
    </source>
</evidence>
<organism evidence="2 3">
    <name type="scientific">Amycolatopsis deserti</name>
    <dbReference type="NCBI Taxonomy" id="185696"/>
    <lineage>
        <taxon>Bacteria</taxon>
        <taxon>Bacillati</taxon>
        <taxon>Actinomycetota</taxon>
        <taxon>Actinomycetes</taxon>
        <taxon>Pseudonocardiales</taxon>
        <taxon>Pseudonocardiaceae</taxon>
        <taxon>Amycolatopsis</taxon>
    </lineage>
</organism>
<protein>
    <submittedName>
        <fullName evidence="2">Uncharacterized protein</fullName>
    </submittedName>
</protein>
<accession>A0ABQ3ILU1</accession>
<proteinExistence type="predicted"/>